<dbReference type="AlphaFoldDB" id="A0AA96WSL7"/>
<gene>
    <name evidence="2" type="ORF">Q2T42_23955</name>
</gene>
<dbReference type="InterPro" id="IPR021801">
    <property type="entry name" value="DUF3370"/>
</dbReference>
<proteinExistence type="predicted"/>
<evidence type="ECO:0000256" key="1">
    <source>
        <dbReference type="SAM" id="MobiDB-lite"/>
    </source>
</evidence>
<organism evidence="2">
    <name type="scientific">Leptolyngbya boryana CZ1</name>
    <dbReference type="NCBI Taxonomy" id="3060204"/>
    <lineage>
        <taxon>Bacteria</taxon>
        <taxon>Bacillati</taxon>
        <taxon>Cyanobacteriota</taxon>
        <taxon>Cyanophyceae</taxon>
        <taxon>Leptolyngbyales</taxon>
        <taxon>Leptolyngbyaceae</taxon>
        <taxon>Leptolyngbya group</taxon>
        <taxon>Leptolyngbya</taxon>
    </lineage>
</organism>
<dbReference type="EMBL" id="CP130144">
    <property type="protein sequence ID" value="WNZ44852.1"/>
    <property type="molecule type" value="Genomic_DNA"/>
</dbReference>
<dbReference type="RefSeq" id="WP_316426743.1">
    <property type="nucleotide sequence ID" value="NZ_CP130144.1"/>
</dbReference>
<evidence type="ECO:0000313" key="2">
    <source>
        <dbReference type="EMBL" id="WNZ44852.1"/>
    </source>
</evidence>
<reference evidence="2" key="2">
    <citation type="submission" date="2023-07" db="EMBL/GenBank/DDBJ databases">
        <authorList>
            <person name="Bai X.-H."/>
            <person name="Wang H.-H."/>
            <person name="Wang J."/>
            <person name="Ma M.-Y."/>
            <person name="Hu H.-H."/>
            <person name="Song Z.-L."/>
            <person name="Ma H.-G."/>
            <person name="Fan Y."/>
            <person name="Du C.-Y."/>
            <person name="Xu J.-C."/>
        </authorList>
    </citation>
    <scope>NUCLEOTIDE SEQUENCE</scope>
    <source>
        <strain evidence="2">CZ1</strain>
    </source>
</reference>
<sequence length="465" mass="50735">MLSLLSSLILSQATPAPTPTPTPTPTPPPQQTIVEPQEMRALPGELDSVPVFNSNSPEVVQKEGILLSTFPAAGKQFPAAHLNQSFSGRFDIFTHHIAKALTPEDLRTLYLGVIAHNPGKIAVTIDILQAASYLSQPDAPFISLDPAIANEDGKTFAGPGSRAVGEVLRGLRQDIFPAQVVIPPGESRMLMNLPIPVKPLTPPLNGRSSLMRLRSTGEVYLASLGMFAKQNPDSTEREPTVEEWEALLNTADLSGPRDKTPTPIEETTGTLIYGRVAGVAVGSQWNGRILDANRDSLSIPAPGAGFSYGLATLHRGTLGTNQNQSAKMIRRYPDTAYQAHGNYAIQYSLTMPLENTSDQPQTVVLTVETPLKREDTDKGLRFLEPAGPQMNFRGTVRWRFNDDQGLPQTHYVHLVQRRGQQGAPLVTLQMQPQERRLVQFDFLYPPDATPPQVLTIKTLKSEPAP</sequence>
<feature type="compositionally biased region" description="Pro residues" evidence="1">
    <location>
        <begin position="16"/>
        <end position="30"/>
    </location>
</feature>
<reference evidence="2" key="1">
    <citation type="journal article" date="2023" name="Plants (Basel)">
        <title>Genomic Analysis of Leptolyngbya boryana CZ1 Reveals Efficient Carbon Fixation Modules.</title>
        <authorList>
            <person name="Bai X."/>
            <person name="Wang H."/>
            <person name="Cheng W."/>
            <person name="Wang J."/>
            <person name="Ma M."/>
            <person name="Hu H."/>
            <person name="Song Z."/>
            <person name="Ma H."/>
            <person name="Fan Y."/>
            <person name="Du C."/>
            <person name="Xu J."/>
        </authorList>
    </citation>
    <scope>NUCLEOTIDE SEQUENCE</scope>
    <source>
        <strain evidence="2">CZ1</strain>
    </source>
</reference>
<feature type="region of interest" description="Disordered" evidence="1">
    <location>
        <begin position="13"/>
        <end position="32"/>
    </location>
</feature>
<protein>
    <submittedName>
        <fullName evidence="2">DUF3370 domain-containing protein</fullName>
    </submittedName>
</protein>
<dbReference type="Pfam" id="PF11850">
    <property type="entry name" value="DUF3370"/>
    <property type="match status" value="1"/>
</dbReference>
<name>A0AA96WSL7_LEPBY</name>
<accession>A0AA96WSL7</accession>